<evidence type="ECO:0000256" key="2">
    <source>
        <dbReference type="ARBA" id="ARBA00022448"/>
    </source>
</evidence>
<dbReference type="InterPro" id="IPR003593">
    <property type="entry name" value="AAA+_ATPase"/>
</dbReference>
<evidence type="ECO:0000256" key="5">
    <source>
        <dbReference type="SAM" id="MobiDB-lite"/>
    </source>
</evidence>
<comment type="caution">
    <text evidence="7">The sequence shown here is derived from an EMBL/GenBank/DDBJ whole genome shotgun (WGS) entry which is preliminary data.</text>
</comment>
<dbReference type="InterPro" id="IPR050319">
    <property type="entry name" value="ABC_transp_ATP-bind"/>
</dbReference>
<feature type="domain" description="ABC transporter" evidence="6">
    <location>
        <begin position="5"/>
        <end position="232"/>
    </location>
</feature>
<keyword evidence="2" id="KW-0813">Transport</keyword>
<organism evidence="7 8">
    <name type="scientific">Rhodococcus rhodnii</name>
    <dbReference type="NCBI Taxonomy" id="38312"/>
    <lineage>
        <taxon>Bacteria</taxon>
        <taxon>Bacillati</taxon>
        <taxon>Actinomycetota</taxon>
        <taxon>Actinomycetes</taxon>
        <taxon>Mycobacteriales</taxon>
        <taxon>Nocardiaceae</taxon>
        <taxon>Rhodococcus</taxon>
    </lineage>
</organism>
<dbReference type="SMART" id="SM00382">
    <property type="entry name" value="AAA"/>
    <property type="match status" value="1"/>
</dbReference>
<dbReference type="PANTHER" id="PTHR43776:SF7">
    <property type="entry name" value="D,D-DIPEPTIDE TRANSPORT ATP-BINDING PROTEIN DDPF-RELATED"/>
    <property type="match status" value="1"/>
</dbReference>
<dbReference type="EMBL" id="QRCM01000001">
    <property type="protein sequence ID" value="TXG92348.1"/>
    <property type="molecule type" value="Genomic_DNA"/>
</dbReference>
<dbReference type="RefSeq" id="WP_010839753.1">
    <property type="nucleotide sequence ID" value="NZ_QRCM01000001.1"/>
</dbReference>
<evidence type="ECO:0000313" key="8">
    <source>
        <dbReference type="Proteomes" id="UP000471120"/>
    </source>
</evidence>
<dbReference type="Proteomes" id="UP000471120">
    <property type="component" value="Unassembled WGS sequence"/>
</dbReference>
<proteinExistence type="inferred from homology"/>
<dbReference type="InterPro" id="IPR003439">
    <property type="entry name" value="ABC_transporter-like_ATP-bd"/>
</dbReference>
<dbReference type="SUPFAM" id="SSF52540">
    <property type="entry name" value="P-loop containing nucleoside triphosphate hydrolases"/>
    <property type="match status" value="1"/>
</dbReference>
<dbReference type="AlphaFoldDB" id="A0A6P2CMU7"/>
<dbReference type="GO" id="GO:0016887">
    <property type="term" value="F:ATP hydrolysis activity"/>
    <property type="evidence" value="ECO:0007669"/>
    <property type="project" value="InterPro"/>
</dbReference>
<protein>
    <submittedName>
        <fullName evidence="7">ATP-binding cassette domain-containing protein</fullName>
    </submittedName>
</protein>
<dbReference type="Gene3D" id="3.40.50.300">
    <property type="entry name" value="P-loop containing nucleotide triphosphate hydrolases"/>
    <property type="match status" value="1"/>
</dbReference>
<dbReference type="PANTHER" id="PTHR43776">
    <property type="entry name" value="TRANSPORT ATP-BINDING PROTEIN"/>
    <property type="match status" value="1"/>
</dbReference>
<dbReference type="PROSITE" id="PS50893">
    <property type="entry name" value="ABC_TRANSPORTER_2"/>
    <property type="match status" value="1"/>
</dbReference>
<evidence type="ECO:0000256" key="4">
    <source>
        <dbReference type="ARBA" id="ARBA00022840"/>
    </source>
</evidence>
<keyword evidence="4 7" id="KW-0067">ATP-binding</keyword>
<feature type="compositionally biased region" description="Low complexity" evidence="5">
    <location>
        <begin position="214"/>
        <end position="225"/>
    </location>
</feature>
<evidence type="ECO:0000259" key="6">
    <source>
        <dbReference type="PROSITE" id="PS50893"/>
    </source>
</evidence>
<dbReference type="Pfam" id="PF00005">
    <property type="entry name" value="ABC_tran"/>
    <property type="match status" value="1"/>
</dbReference>
<accession>A0A6P2CMU7</accession>
<dbReference type="GO" id="GO:0005524">
    <property type="term" value="F:ATP binding"/>
    <property type="evidence" value="ECO:0007669"/>
    <property type="project" value="UniProtKB-KW"/>
</dbReference>
<name>A0A6P2CMU7_9NOCA</name>
<gene>
    <name evidence="7" type="ORF">DW322_03145</name>
</gene>
<reference evidence="7 8" key="1">
    <citation type="submission" date="2018-07" db="EMBL/GenBank/DDBJ databases">
        <title>Genome sequence of Rhodococcus rhodnii ATCC 35071 from Rhodnius prolixus.</title>
        <authorList>
            <person name="Patel V."/>
            <person name="Vogel K.J."/>
        </authorList>
    </citation>
    <scope>NUCLEOTIDE SEQUENCE [LARGE SCALE GENOMIC DNA]</scope>
    <source>
        <strain evidence="7 8">ATCC 35071</strain>
    </source>
</reference>
<comment type="similarity">
    <text evidence="1">Belongs to the ABC transporter superfamily.</text>
</comment>
<sequence length="249" mass="26074">MTGELRADGVHAGYDGTPVLRGVGVVVPPGATTALTGASGSGKTTLARVLTGLHSPARGVVTIGGRPPRRGEIAMLFQSPRRGVDPRWTLERIVGEPLLLRGVRRAQRRRAVAAAAERVALTPDLLARRPHQVSDGQLQRACLARALVQEPRYLVCDEMTSMLDPATTAFLVGVLREQAAQGTGVLAISHDHDLVAAWADTVVDLAALATTPATTTPATAGPAATSPDLPESPLPRGAMSHRARSGHTR</sequence>
<dbReference type="GO" id="GO:0055085">
    <property type="term" value="P:transmembrane transport"/>
    <property type="evidence" value="ECO:0007669"/>
    <property type="project" value="UniProtKB-ARBA"/>
</dbReference>
<evidence type="ECO:0000256" key="3">
    <source>
        <dbReference type="ARBA" id="ARBA00022741"/>
    </source>
</evidence>
<feature type="region of interest" description="Disordered" evidence="5">
    <location>
        <begin position="214"/>
        <end position="249"/>
    </location>
</feature>
<evidence type="ECO:0000313" key="7">
    <source>
        <dbReference type="EMBL" id="TXG92348.1"/>
    </source>
</evidence>
<keyword evidence="3" id="KW-0547">Nucleotide-binding</keyword>
<dbReference type="InterPro" id="IPR027417">
    <property type="entry name" value="P-loop_NTPase"/>
</dbReference>
<feature type="compositionally biased region" description="Basic residues" evidence="5">
    <location>
        <begin position="239"/>
        <end position="249"/>
    </location>
</feature>
<evidence type="ECO:0000256" key="1">
    <source>
        <dbReference type="ARBA" id="ARBA00005417"/>
    </source>
</evidence>